<dbReference type="GO" id="GO:0003676">
    <property type="term" value="F:nucleic acid binding"/>
    <property type="evidence" value="ECO:0007669"/>
    <property type="project" value="InterPro"/>
</dbReference>
<dbReference type="EMBL" id="CAFBMX010000011">
    <property type="protein sequence ID" value="CAB4942600.1"/>
    <property type="molecule type" value="Genomic_DNA"/>
</dbReference>
<dbReference type="SUPFAM" id="SSF53335">
    <property type="entry name" value="S-adenosyl-L-methionine-dependent methyltransferases"/>
    <property type="match status" value="1"/>
</dbReference>
<keyword evidence="4" id="KW-0949">S-adenosyl-L-methionine</keyword>
<evidence type="ECO:0000259" key="7">
    <source>
        <dbReference type="Pfam" id="PF17827"/>
    </source>
</evidence>
<dbReference type="InterPro" id="IPR019874">
    <property type="entry name" value="RF_methyltr_PrmC"/>
</dbReference>
<feature type="domain" description="Methyltransferase small" evidence="6">
    <location>
        <begin position="103"/>
        <end position="191"/>
    </location>
</feature>
<name>A0A6J7JGU7_9ZZZZ</name>
<gene>
    <name evidence="8" type="ORF">UFOPK3674_01914</name>
</gene>
<evidence type="ECO:0000256" key="3">
    <source>
        <dbReference type="ARBA" id="ARBA00022679"/>
    </source>
</evidence>
<dbReference type="Gene3D" id="3.40.50.150">
    <property type="entry name" value="Vaccinia Virus protein VP39"/>
    <property type="match status" value="1"/>
</dbReference>
<dbReference type="HAMAP" id="MF_02126">
    <property type="entry name" value="RF_methyltr_PrmC"/>
    <property type="match status" value="1"/>
</dbReference>
<dbReference type="InterPro" id="IPR002052">
    <property type="entry name" value="DNA_methylase_N6_adenine_CS"/>
</dbReference>
<dbReference type="EC" id="2.1.1.297" evidence="1"/>
<dbReference type="PANTHER" id="PTHR18895:SF74">
    <property type="entry name" value="MTRF1L RELEASE FACTOR GLUTAMINE METHYLTRANSFERASE"/>
    <property type="match status" value="1"/>
</dbReference>
<dbReference type="NCBIfam" id="TIGR03534">
    <property type="entry name" value="RF_mod_PrmC"/>
    <property type="match status" value="1"/>
</dbReference>
<evidence type="ECO:0000256" key="4">
    <source>
        <dbReference type="ARBA" id="ARBA00022691"/>
    </source>
</evidence>
<dbReference type="GO" id="GO:0102559">
    <property type="term" value="F:peptide chain release factor N(5)-glutamine methyltransferase activity"/>
    <property type="evidence" value="ECO:0007669"/>
    <property type="project" value="UniProtKB-EC"/>
</dbReference>
<sequence>MVAAGTPAREAVDSAVTAIAAGGSSSPRLDAELLVAHVLGVERTALYIDRDLVVAGPAVRALQDLVRRRAALGEPVAYLLGRRGFRYIELDVDPRVLIPRPETELLVEAALGLADGARVLDVGTGSGAVALALKHERPGLLVTGSDVQPAALDVARANRDRLGLDVEFVAADLLTGLGTGWDAILSNPPYIPEGDRAGLPRDVVAHEPASALFAGADGLDVIRTLITQAAATQARLVALEVGQGQAGDVARLLELTGFTSTGVVPDLAGIDRIVTAAR</sequence>
<keyword evidence="3" id="KW-0808">Transferase</keyword>
<evidence type="ECO:0000259" key="6">
    <source>
        <dbReference type="Pfam" id="PF05175"/>
    </source>
</evidence>
<dbReference type="Pfam" id="PF05175">
    <property type="entry name" value="MTS"/>
    <property type="match status" value="1"/>
</dbReference>
<dbReference type="Pfam" id="PF17827">
    <property type="entry name" value="PrmC_N"/>
    <property type="match status" value="1"/>
</dbReference>
<feature type="domain" description="Release factor glutamine methyltransferase N-terminal" evidence="7">
    <location>
        <begin position="10"/>
        <end position="81"/>
    </location>
</feature>
<dbReference type="InterPro" id="IPR040758">
    <property type="entry name" value="PrmC_N"/>
</dbReference>
<dbReference type="InterPro" id="IPR029063">
    <property type="entry name" value="SAM-dependent_MTases_sf"/>
</dbReference>
<dbReference type="AlphaFoldDB" id="A0A6J7JGU7"/>
<dbReference type="GO" id="GO:0032259">
    <property type="term" value="P:methylation"/>
    <property type="evidence" value="ECO:0007669"/>
    <property type="project" value="UniProtKB-KW"/>
</dbReference>
<organism evidence="8">
    <name type="scientific">freshwater metagenome</name>
    <dbReference type="NCBI Taxonomy" id="449393"/>
    <lineage>
        <taxon>unclassified sequences</taxon>
        <taxon>metagenomes</taxon>
        <taxon>ecological metagenomes</taxon>
    </lineage>
</organism>
<keyword evidence="2" id="KW-0489">Methyltransferase</keyword>
<comment type="catalytic activity">
    <reaction evidence="5">
        <text>L-glutaminyl-[peptide chain release factor] + S-adenosyl-L-methionine = N(5)-methyl-L-glutaminyl-[peptide chain release factor] + S-adenosyl-L-homocysteine + H(+)</text>
        <dbReference type="Rhea" id="RHEA:42896"/>
        <dbReference type="Rhea" id="RHEA-COMP:10271"/>
        <dbReference type="Rhea" id="RHEA-COMP:10272"/>
        <dbReference type="ChEBI" id="CHEBI:15378"/>
        <dbReference type="ChEBI" id="CHEBI:30011"/>
        <dbReference type="ChEBI" id="CHEBI:57856"/>
        <dbReference type="ChEBI" id="CHEBI:59789"/>
        <dbReference type="ChEBI" id="CHEBI:61891"/>
        <dbReference type="EC" id="2.1.1.297"/>
    </reaction>
</comment>
<dbReference type="InterPro" id="IPR007848">
    <property type="entry name" value="Small_mtfrase_dom"/>
</dbReference>
<dbReference type="PROSITE" id="PS00092">
    <property type="entry name" value="N6_MTASE"/>
    <property type="match status" value="1"/>
</dbReference>
<dbReference type="InterPro" id="IPR004556">
    <property type="entry name" value="HemK-like"/>
</dbReference>
<reference evidence="8" key="1">
    <citation type="submission" date="2020-05" db="EMBL/GenBank/DDBJ databases">
        <authorList>
            <person name="Chiriac C."/>
            <person name="Salcher M."/>
            <person name="Ghai R."/>
            <person name="Kavagutti S V."/>
        </authorList>
    </citation>
    <scope>NUCLEOTIDE SEQUENCE</scope>
</reference>
<evidence type="ECO:0000313" key="8">
    <source>
        <dbReference type="EMBL" id="CAB4942600.1"/>
    </source>
</evidence>
<evidence type="ECO:0000256" key="1">
    <source>
        <dbReference type="ARBA" id="ARBA00012771"/>
    </source>
</evidence>
<evidence type="ECO:0000256" key="5">
    <source>
        <dbReference type="ARBA" id="ARBA00048391"/>
    </source>
</evidence>
<accession>A0A6J7JGU7</accession>
<evidence type="ECO:0000256" key="2">
    <source>
        <dbReference type="ARBA" id="ARBA00022603"/>
    </source>
</evidence>
<dbReference type="PANTHER" id="PTHR18895">
    <property type="entry name" value="HEMK METHYLTRANSFERASE"/>
    <property type="match status" value="1"/>
</dbReference>
<protein>
    <recommendedName>
        <fullName evidence="1">peptide chain release factor N(5)-glutamine methyltransferase</fullName>
        <ecNumber evidence="1">2.1.1.297</ecNumber>
    </recommendedName>
</protein>
<dbReference type="InterPro" id="IPR050320">
    <property type="entry name" value="N5-glutamine_MTase"/>
</dbReference>
<dbReference type="NCBIfam" id="TIGR00536">
    <property type="entry name" value="hemK_fam"/>
    <property type="match status" value="1"/>
</dbReference>
<dbReference type="CDD" id="cd02440">
    <property type="entry name" value="AdoMet_MTases"/>
    <property type="match status" value="1"/>
</dbReference>
<dbReference type="Gene3D" id="1.10.8.10">
    <property type="entry name" value="DNA helicase RuvA subunit, C-terminal domain"/>
    <property type="match status" value="1"/>
</dbReference>
<proteinExistence type="inferred from homology"/>